<dbReference type="PROSITE" id="PS51186">
    <property type="entry name" value="GNAT"/>
    <property type="match status" value="1"/>
</dbReference>
<dbReference type="InParanoid" id="B8MHZ4"/>
<keyword evidence="1 3" id="KW-0808">Transferase</keyword>
<dbReference type="STRING" id="441959.B8MHZ4"/>
<name>B8MHZ4_TALSN</name>
<evidence type="ECO:0000256" key="1">
    <source>
        <dbReference type="ARBA" id="ARBA00022679"/>
    </source>
</evidence>
<proteinExistence type="predicted"/>
<accession>B8MHZ4</accession>
<dbReference type="GO" id="GO:0008080">
    <property type="term" value="F:N-acetyltransferase activity"/>
    <property type="evidence" value="ECO:0007669"/>
    <property type="project" value="InterPro"/>
</dbReference>
<dbReference type="GeneID" id="8098478"/>
<dbReference type="EMBL" id="EQ962656">
    <property type="protein sequence ID" value="EED17156.1"/>
    <property type="molecule type" value="Genomic_DNA"/>
</dbReference>
<reference evidence="4" key="1">
    <citation type="journal article" date="2015" name="Genome Announc.">
        <title>Genome sequence of the AIDS-associated pathogen Penicillium marneffei (ATCC18224) and its near taxonomic relative Talaromyces stipitatus (ATCC10500).</title>
        <authorList>
            <person name="Nierman W.C."/>
            <person name="Fedorova-Abrams N.D."/>
            <person name="Andrianopoulos A."/>
        </authorList>
    </citation>
    <scope>NUCLEOTIDE SEQUENCE [LARGE SCALE GENOMIC DNA]</scope>
    <source>
        <strain evidence="4">ATCC 10500 / CBS 375.48 / QM 6759 / NRRL 1006</strain>
    </source>
</reference>
<evidence type="ECO:0000313" key="4">
    <source>
        <dbReference type="Proteomes" id="UP000001745"/>
    </source>
</evidence>
<dbReference type="Pfam" id="PF00583">
    <property type="entry name" value="Acetyltransf_1"/>
    <property type="match status" value="1"/>
</dbReference>
<dbReference type="eggNOG" id="ENOG502S4C3">
    <property type="taxonomic scope" value="Eukaryota"/>
</dbReference>
<dbReference type="PANTHER" id="PTHR13947:SF37">
    <property type="entry name" value="LD18367P"/>
    <property type="match status" value="1"/>
</dbReference>
<dbReference type="Gene3D" id="3.40.630.30">
    <property type="match status" value="1"/>
</dbReference>
<dbReference type="InterPro" id="IPR016181">
    <property type="entry name" value="Acyl_CoA_acyltransferase"/>
</dbReference>
<dbReference type="InterPro" id="IPR000182">
    <property type="entry name" value="GNAT_dom"/>
</dbReference>
<dbReference type="VEuPathDB" id="FungiDB:TSTA_022120"/>
<dbReference type="PhylomeDB" id="B8MHZ4"/>
<dbReference type="OrthoDB" id="41532at2759"/>
<evidence type="ECO:0000259" key="2">
    <source>
        <dbReference type="PROSITE" id="PS51186"/>
    </source>
</evidence>
<organism evidence="3 4">
    <name type="scientific">Talaromyces stipitatus (strain ATCC 10500 / CBS 375.48 / QM 6759 / NRRL 1006)</name>
    <name type="common">Penicillium stipitatum</name>
    <dbReference type="NCBI Taxonomy" id="441959"/>
    <lineage>
        <taxon>Eukaryota</taxon>
        <taxon>Fungi</taxon>
        <taxon>Dikarya</taxon>
        <taxon>Ascomycota</taxon>
        <taxon>Pezizomycotina</taxon>
        <taxon>Eurotiomycetes</taxon>
        <taxon>Eurotiomycetidae</taxon>
        <taxon>Eurotiales</taxon>
        <taxon>Trichocomaceae</taxon>
        <taxon>Talaromyces</taxon>
        <taxon>Talaromyces sect. Talaromyces</taxon>
    </lineage>
</organism>
<dbReference type="CDD" id="cd04301">
    <property type="entry name" value="NAT_SF"/>
    <property type="match status" value="1"/>
</dbReference>
<dbReference type="InterPro" id="IPR050769">
    <property type="entry name" value="NAT_camello-type"/>
</dbReference>
<dbReference type="RefSeq" id="XP_002484390.1">
    <property type="nucleotide sequence ID" value="XM_002484345.1"/>
</dbReference>
<dbReference type="AlphaFoldDB" id="B8MHZ4"/>
<dbReference type="SUPFAM" id="SSF55729">
    <property type="entry name" value="Acyl-CoA N-acyltransferases (Nat)"/>
    <property type="match status" value="1"/>
</dbReference>
<dbReference type="HOGENOM" id="CLU_105924_1_0_1"/>
<keyword evidence="4" id="KW-1185">Reference proteome</keyword>
<dbReference type="PANTHER" id="PTHR13947">
    <property type="entry name" value="GNAT FAMILY N-ACETYLTRANSFERASE"/>
    <property type="match status" value="1"/>
</dbReference>
<gene>
    <name evidence="3" type="ORF">TSTA_022120</name>
</gene>
<evidence type="ECO:0000313" key="3">
    <source>
        <dbReference type="EMBL" id="EED17156.1"/>
    </source>
</evidence>
<feature type="domain" description="N-acetyltransferase" evidence="2">
    <location>
        <begin position="32"/>
        <end position="182"/>
    </location>
</feature>
<dbReference type="OMA" id="YEHIDLW"/>
<sequence length="182" mass="20613">MAQEHKMDQSTSTDATKTKIDFLADKTDASPFTLRPFRAGDLGYMVHRQGVFYDEQYQWGIRFEGLVARIVGDFVDSYDPSKECCWIAENKSDGAFLGGVMVVKDKESVTNSKIAKLRLLYVEPKSQGMGLGTVLVRQCTRFAREAGYTKIGLWTQSYKLVRSEKHESFGVPLTGEYWELTL</sequence>
<dbReference type="Proteomes" id="UP000001745">
    <property type="component" value="Unassembled WGS sequence"/>
</dbReference>
<protein>
    <submittedName>
        <fullName evidence="3">GNAT family N-acetyltransferase, putative</fullName>
    </submittedName>
</protein>